<evidence type="ECO:0000313" key="7">
    <source>
        <dbReference type="EMBL" id="CAA7396925.1"/>
    </source>
</evidence>
<comment type="similarity">
    <text evidence="2">Belongs to the bHLH protein family.</text>
</comment>
<protein>
    <recommendedName>
        <fullName evidence="6">BHLH domain-containing protein</fullName>
    </recommendedName>
</protein>
<dbReference type="InterPro" id="IPR044278">
    <property type="entry name" value="BHLH95-like"/>
</dbReference>
<dbReference type="Proteomes" id="UP000663760">
    <property type="component" value="Chromosome 5"/>
</dbReference>
<accession>A0A7I8KIV1</accession>
<keyword evidence="5" id="KW-0539">Nucleus</keyword>
<dbReference type="InterPro" id="IPR036638">
    <property type="entry name" value="HLH_DNA-bd_sf"/>
</dbReference>
<dbReference type="Gene3D" id="4.10.280.10">
    <property type="entry name" value="Helix-loop-helix DNA-binding domain"/>
    <property type="match status" value="1"/>
</dbReference>
<evidence type="ECO:0000256" key="2">
    <source>
        <dbReference type="ARBA" id="ARBA00005510"/>
    </source>
</evidence>
<evidence type="ECO:0000256" key="5">
    <source>
        <dbReference type="ARBA" id="ARBA00023242"/>
    </source>
</evidence>
<dbReference type="CDD" id="cd11393">
    <property type="entry name" value="bHLH_AtbHLH_like"/>
    <property type="match status" value="1"/>
</dbReference>
<keyword evidence="3" id="KW-0805">Transcription regulation</keyword>
<dbReference type="PANTHER" id="PTHR46772">
    <property type="entry name" value="BHLH DOMAIN-CONTAINING PROTEIN"/>
    <property type="match status" value="1"/>
</dbReference>
<dbReference type="Pfam" id="PF22754">
    <property type="entry name" value="bHLH-TF_ACT-like_plant"/>
    <property type="match status" value="1"/>
</dbReference>
<evidence type="ECO:0000256" key="4">
    <source>
        <dbReference type="ARBA" id="ARBA00023163"/>
    </source>
</evidence>
<evidence type="ECO:0000256" key="3">
    <source>
        <dbReference type="ARBA" id="ARBA00023015"/>
    </source>
</evidence>
<dbReference type="InterPro" id="IPR045239">
    <property type="entry name" value="bHLH95_bHLH"/>
</dbReference>
<dbReference type="OrthoDB" id="690068at2759"/>
<keyword evidence="4" id="KW-0804">Transcription</keyword>
<dbReference type="GO" id="GO:0003700">
    <property type="term" value="F:DNA-binding transcription factor activity"/>
    <property type="evidence" value="ECO:0007669"/>
    <property type="project" value="InterPro"/>
</dbReference>
<dbReference type="PANTHER" id="PTHR46772:SF8">
    <property type="entry name" value="TRANSCRIPTION FACTOR BHLH95"/>
    <property type="match status" value="1"/>
</dbReference>
<dbReference type="InterPro" id="IPR011598">
    <property type="entry name" value="bHLH_dom"/>
</dbReference>
<comment type="subcellular location">
    <subcellularLocation>
        <location evidence="1">Nucleus</location>
    </subcellularLocation>
</comment>
<evidence type="ECO:0000313" key="8">
    <source>
        <dbReference type="Proteomes" id="UP000663760"/>
    </source>
</evidence>
<dbReference type="InterPro" id="IPR054502">
    <property type="entry name" value="bHLH-TF_ACT-like_plant"/>
</dbReference>
<proteinExistence type="inferred from homology"/>
<keyword evidence="8" id="KW-1185">Reference proteome</keyword>
<name>A0A7I8KIV1_SPIIN</name>
<gene>
    <name evidence="7" type="ORF">SI8410_05007588</name>
</gene>
<dbReference type="GO" id="GO:0009960">
    <property type="term" value="P:endosperm development"/>
    <property type="evidence" value="ECO:0007669"/>
    <property type="project" value="InterPro"/>
</dbReference>
<evidence type="ECO:0000256" key="1">
    <source>
        <dbReference type="ARBA" id="ARBA00004123"/>
    </source>
</evidence>
<dbReference type="PROSITE" id="PS50888">
    <property type="entry name" value="BHLH"/>
    <property type="match status" value="1"/>
</dbReference>
<evidence type="ECO:0000259" key="6">
    <source>
        <dbReference type="PROSITE" id="PS50888"/>
    </source>
</evidence>
<organism evidence="7 8">
    <name type="scientific">Spirodela intermedia</name>
    <name type="common">Intermediate duckweed</name>
    <dbReference type="NCBI Taxonomy" id="51605"/>
    <lineage>
        <taxon>Eukaryota</taxon>
        <taxon>Viridiplantae</taxon>
        <taxon>Streptophyta</taxon>
        <taxon>Embryophyta</taxon>
        <taxon>Tracheophyta</taxon>
        <taxon>Spermatophyta</taxon>
        <taxon>Magnoliopsida</taxon>
        <taxon>Liliopsida</taxon>
        <taxon>Araceae</taxon>
        <taxon>Lemnoideae</taxon>
        <taxon>Spirodela</taxon>
    </lineage>
</organism>
<sequence>MRNMFGSLHALLPQLPAKADKSTIVDEAIKTIKTLEATLKRLQKQKMERIRGVILDSPIPVTAHQWQATGESSREAFMADQGKSWPSAASSELRFPQCFQTWSSPNVVVSVTGADAHINICAVTKPGLIAAIVYALEKHNLEVLSAHVSCDYFRSMFMIHAQANGAPDTFPEALPLEEIFKSAVEDIIPWIS</sequence>
<dbReference type="SUPFAM" id="SSF47459">
    <property type="entry name" value="HLH, helix-loop-helix DNA-binding domain"/>
    <property type="match status" value="1"/>
</dbReference>
<dbReference type="GO" id="GO:0046983">
    <property type="term" value="F:protein dimerization activity"/>
    <property type="evidence" value="ECO:0007669"/>
    <property type="project" value="InterPro"/>
</dbReference>
<feature type="domain" description="BHLH" evidence="6">
    <location>
        <begin position="1"/>
        <end position="35"/>
    </location>
</feature>
<reference evidence="7" key="1">
    <citation type="submission" date="2020-02" db="EMBL/GenBank/DDBJ databases">
        <authorList>
            <person name="Scholz U."/>
            <person name="Mascher M."/>
            <person name="Fiebig A."/>
        </authorList>
    </citation>
    <scope>NUCLEOTIDE SEQUENCE</scope>
</reference>
<dbReference type="EMBL" id="LR746268">
    <property type="protein sequence ID" value="CAA7396925.1"/>
    <property type="molecule type" value="Genomic_DNA"/>
</dbReference>
<dbReference type="AlphaFoldDB" id="A0A7I8KIV1"/>